<evidence type="ECO:0000256" key="1">
    <source>
        <dbReference type="ARBA" id="ARBA00022729"/>
    </source>
</evidence>
<accession>A0A382CH87</accession>
<dbReference type="InterPro" id="IPR007428">
    <property type="entry name" value="MlaA"/>
</dbReference>
<dbReference type="Pfam" id="PF04333">
    <property type="entry name" value="MlaA"/>
    <property type="match status" value="1"/>
</dbReference>
<sequence length="199" mass="21579">MKKISLIILTSVILSFSAYAGTDGEITLSKQANKPVKDCFEKVNRGIFAFNQALDGAIFEPVARGYRKFPVPIRRGTSNVLSNLSNLVTIPNNLLQGEIKQAGKNTIRFVVNTTLGILGIFDPASGLGFASLEKEDYGQTFGAWGIGEGCYLVLPVLGPSTVRDTFGMIGSTIGGGDPWYNVTVKNDTHYFTDFDYYGS</sequence>
<organism evidence="2">
    <name type="scientific">marine metagenome</name>
    <dbReference type="NCBI Taxonomy" id="408172"/>
    <lineage>
        <taxon>unclassified sequences</taxon>
        <taxon>metagenomes</taxon>
        <taxon>ecological metagenomes</taxon>
    </lineage>
</organism>
<dbReference type="PANTHER" id="PTHR30035">
    <property type="entry name" value="LIPOPROTEIN VACJ-RELATED"/>
    <property type="match status" value="1"/>
</dbReference>
<gene>
    <name evidence="2" type="ORF">METZ01_LOCUS178254</name>
</gene>
<dbReference type="PANTHER" id="PTHR30035:SF3">
    <property type="entry name" value="INTERMEMBRANE PHOSPHOLIPID TRANSPORT SYSTEM LIPOPROTEIN MLAA"/>
    <property type="match status" value="1"/>
</dbReference>
<evidence type="ECO:0008006" key="3">
    <source>
        <dbReference type="Google" id="ProtNLM"/>
    </source>
</evidence>
<dbReference type="AlphaFoldDB" id="A0A382CH87"/>
<proteinExistence type="predicted"/>
<evidence type="ECO:0000313" key="2">
    <source>
        <dbReference type="EMBL" id="SVB25400.1"/>
    </source>
</evidence>
<dbReference type="GO" id="GO:0016020">
    <property type="term" value="C:membrane"/>
    <property type="evidence" value="ECO:0007669"/>
    <property type="project" value="InterPro"/>
</dbReference>
<protein>
    <recommendedName>
        <fullName evidence="3">VacJ lipoprotein</fullName>
    </recommendedName>
</protein>
<name>A0A382CH87_9ZZZZ</name>
<dbReference type="EMBL" id="UINC01034487">
    <property type="protein sequence ID" value="SVB25400.1"/>
    <property type="molecule type" value="Genomic_DNA"/>
</dbReference>
<dbReference type="PRINTS" id="PR01805">
    <property type="entry name" value="VACJLIPOPROT"/>
</dbReference>
<keyword evidence="1" id="KW-0732">Signal</keyword>
<reference evidence="2" key="1">
    <citation type="submission" date="2018-05" db="EMBL/GenBank/DDBJ databases">
        <authorList>
            <person name="Lanie J.A."/>
            <person name="Ng W.-L."/>
            <person name="Kazmierczak K.M."/>
            <person name="Andrzejewski T.M."/>
            <person name="Davidsen T.M."/>
            <person name="Wayne K.J."/>
            <person name="Tettelin H."/>
            <person name="Glass J.I."/>
            <person name="Rusch D."/>
            <person name="Podicherti R."/>
            <person name="Tsui H.-C.T."/>
            <person name="Winkler M.E."/>
        </authorList>
    </citation>
    <scope>NUCLEOTIDE SEQUENCE</scope>
</reference>
<feature type="non-terminal residue" evidence="2">
    <location>
        <position position="199"/>
    </location>
</feature>
<dbReference type="GO" id="GO:0120010">
    <property type="term" value="P:intermembrane phospholipid transfer"/>
    <property type="evidence" value="ECO:0007669"/>
    <property type="project" value="TreeGrafter"/>
</dbReference>